<feature type="compositionally biased region" description="Acidic residues" evidence="1">
    <location>
        <begin position="219"/>
        <end position="232"/>
    </location>
</feature>
<protein>
    <submittedName>
        <fullName evidence="2">Surfeit 2</fullName>
    </submittedName>
</protein>
<feature type="compositionally biased region" description="Basic residues" evidence="1">
    <location>
        <begin position="298"/>
        <end position="310"/>
    </location>
</feature>
<dbReference type="Proteomes" id="UP000314986">
    <property type="component" value="Unassembled WGS sequence"/>
</dbReference>
<keyword evidence="3" id="KW-1185">Reference proteome</keyword>
<dbReference type="AlphaFoldDB" id="A0A4W3GDG0"/>
<dbReference type="STRING" id="7868.ENSCMIP00000001386"/>
<dbReference type="Ensembl" id="ENSCMIT00000001449.1">
    <property type="protein sequence ID" value="ENSCMIP00000001386.1"/>
    <property type="gene ID" value="ENSCMIG00000000897.1"/>
</dbReference>
<name>A0A4W3GDG0_CALMI</name>
<dbReference type="PANTHER" id="PTHR34348">
    <property type="entry name" value="SURFEIT LOCUS PROTEIN 2"/>
    <property type="match status" value="1"/>
</dbReference>
<dbReference type="GeneTree" id="ENSGT00390000016800"/>
<evidence type="ECO:0000256" key="1">
    <source>
        <dbReference type="SAM" id="MobiDB-lite"/>
    </source>
</evidence>
<feature type="compositionally biased region" description="Basic and acidic residues" evidence="1">
    <location>
        <begin position="236"/>
        <end position="250"/>
    </location>
</feature>
<feature type="compositionally biased region" description="Basic and acidic residues" evidence="1">
    <location>
        <begin position="204"/>
        <end position="217"/>
    </location>
</feature>
<feature type="compositionally biased region" description="Basic residues" evidence="1">
    <location>
        <begin position="273"/>
        <end position="289"/>
    </location>
</feature>
<reference evidence="3" key="1">
    <citation type="journal article" date="2006" name="Science">
        <title>Ancient noncoding elements conserved in the human genome.</title>
        <authorList>
            <person name="Venkatesh B."/>
            <person name="Kirkness E.F."/>
            <person name="Loh Y.H."/>
            <person name="Halpern A.L."/>
            <person name="Lee A.P."/>
            <person name="Johnson J."/>
            <person name="Dandona N."/>
            <person name="Viswanathan L.D."/>
            <person name="Tay A."/>
            <person name="Venter J.C."/>
            <person name="Strausberg R.L."/>
            <person name="Brenner S."/>
        </authorList>
    </citation>
    <scope>NUCLEOTIDE SEQUENCE [LARGE SCALE GENOMIC DNA]</scope>
</reference>
<evidence type="ECO:0000313" key="3">
    <source>
        <dbReference type="Proteomes" id="UP000314986"/>
    </source>
</evidence>
<proteinExistence type="predicted"/>
<feature type="compositionally biased region" description="Pro residues" evidence="1">
    <location>
        <begin position="1"/>
        <end position="14"/>
    </location>
</feature>
<evidence type="ECO:0000313" key="2">
    <source>
        <dbReference type="Ensembl" id="ENSCMIP00000001386.1"/>
    </source>
</evidence>
<dbReference type="Pfam" id="PF05477">
    <property type="entry name" value="SURF2"/>
    <property type="match status" value="1"/>
</dbReference>
<organism evidence="2 3">
    <name type="scientific">Callorhinchus milii</name>
    <name type="common">Ghost shark</name>
    <dbReference type="NCBI Taxonomy" id="7868"/>
    <lineage>
        <taxon>Eukaryota</taxon>
        <taxon>Metazoa</taxon>
        <taxon>Chordata</taxon>
        <taxon>Craniata</taxon>
        <taxon>Vertebrata</taxon>
        <taxon>Chondrichthyes</taxon>
        <taxon>Holocephali</taxon>
        <taxon>Chimaeriformes</taxon>
        <taxon>Callorhinchidae</taxon>
        <taxon>Callorhinchus</taxon>
    </lineage>
</organism>
<dbReference type="PANTHER" id="PTHR34348:SF1">
    <property type="entry name" value="SURFEIT LOCUS PROTEIN 2"/>
    <property type="match status" value="1"/>
</dbReference>
<reference evidence="3" key="3">
    <citation type="journal article" date="2014" name="Nature">
        <title>Elephant shark genome provides unique insights into gnathostome evolution.</title>
        <authorList>
            <consortium name="International Elephant Shark Genome Sequencing Consortium"/>
            <person name="Venkatesh B."/>
            <person name="Lee A.P."/>
            <person name="Ravi V."/>
            <person name="Maurya A.K."/>
            <person name="Lian M.M."/>
            <person name="Swann J.B."/>
            <person name="Ohta Y."/>
            <person name="Flajnik M.F."/>
            <person name="Sutoh Y."/>
            <person name="Kasahara M."/>
            <person name="Hoon S."/>
            <person name="Gangu V."/>
            <person name="Roy S.W."/>
            <person name="Irimia M."/>
            <person name="Korzh V."/>
            <person name="Kondrychyn I."/>
            <person name="Lim Z.W."/>
            <person name="Tay B.H."/>
            <person name="Tohari S."/>
            <person name="Kong K.W."/>
            <person name="Ho S."/>
            <person name="Lorente-Galdos B."/>
            <person name="Quilez J."/>
            <person name="Marques-Bonet T."/>
            <person name="Raney B.J."/>
            <person name="Ingham P.W."/>
            <person name="Tay A."/>
            <person name="Hillier L.W."/>
            <person name="Minx P."/>
            <person name="Boehm T."/>
            <person name="Wilson R.K."/>
            <person name="Brenner S."/>
            <person name="Warren W.C."/>
        </authorList>
    </citation>
    <scope>NUCLEOTIDE SEQUENCE [LARGE SCALE GENOMIC DNA]</scope>
</reference>
<reference evidence="2" key="4">
    <citation type="submission" date="2025-08" db="UniProtKB">
        <authorList>
            <consortium name="Ensembl"/>
        </authorList>
    </citation>
    <scope>IDENTIFICATION</scope>
</reference>
<dbReference type="InParanoid" id="A0A4W3GDG0"/>
<reference evidence="3" key="2">
    <citation type="journal article" date="2007" name="PLoS Biol.">
        <title>Survey sequencing and comparative analysis of the elephant shark (Callorhinchus milii) genome.</title>
        <authorList>
            <person name="Venkatesh B."/>
            <person name="Kirkness E.F."/>
            <person name="Loh Y.H."/>
            <person name="Halpern A.L."/>
            <person name="Lee A.P."/>
            <person name="Johnson J."/>
            <person name="Dandona N."/>
            <person name="Viswanathan L.D."/>
            <person name="Tay A."/>
            <person name="Venter J.C."/>
            <person name="Strausberg R.L."/>
            <person name="Brenner S."/>
        </authorList>
    </citation>
    <scope>NUCLEOTIDE SEQUENCE [LARGE SCALE GENOMIC DNA]</scope>
</reference>
<sequence>PPGPGQQGEGPPPPHPHHPHTIPSPPLASSLPGGRSVSRCLFCGRDAEAPIARSGVPPPLPQAFVDRAFGPILRGPVNKVSSNPASGLGIASSKVRCSLTNHELPCRLADLQAYTSGKKYQRLVTSQPFRYEQFEPHVVPSTKNPQQLFCKLTLRHINRIPQHVLRHVNGKRYQKAQHQYEECQRMGIPYVPACMSGKNKKRRDRSDKAGDRHKLWEPDSSEGEEADSDDSLSDLYPKEIFKRDAPGKGEDSDEFLSDNEECEKMEVESQAQGKRKKKQPTSSSKKLKNGRGQQPGSRRGKHRPRAANST</sequence>
<dbReference type="InterPro" id="IPR008833">
    <property type="entry name" value="Surf2"/>
</dbReference>
<feature type="region of interest" description="Disordered" evidence="1">
    <location>
        <begin position="194"/>
        <end position="310"/>
    </location>
</feature>
<feature type="region of interest" description="Disordered" evidence="1">
    <location>
        <begin position="1"/>
        <end position="34"/>
    </location>
</feature>
<feature type="compositionally biased region" description="Acidic residues" evidence="1">
    <location>
        <begin position="251"/>
        <end position="261"/>
    </location>
</feature>
<accession>A0A4W3GDG0</accession>
<reference evidence="2" key="5">
    <citation type="submission" date="2025-09" db="UniProtKB">
        <authorList>
            <consortium name="Ensembl"/>
        </authorList>
    </citation>
    <scope>IDENTIFICATION</scope>
</reference>